<dbReference type="InterPro" id="IPR027865">
    <property type="entry name" value="C5orf34-like_C"/>
</dbReference>
<evidence type="ECO:0000259" key="2">
    <source>
        <dbReference type="Pfam" id="PF15016"/>
    </source>
</evidence>
<gene>
    <name evidence="7" type="primary">LOC111138104</name>
</gene>
<evidence type="ECO:0000256" key="1">
    <source>
        <dbReference type="SAM" id="MobiDB-lite"/>
    </source>
</evidence>
<reference evidence="7" key="1">
    <citation type="submission" date="2025-08" db="UniProtKB">
        <authorList>
            <consortium name="RefSeq"/>
        </authorList>
    </citation>
    <scope>IDENTIFICATION</scope>
    <source>
        <tissue evidence="7">Whole sample</tissue>
    </source>
</reference>
<feature type="compositionally biased region" description="Polar residues" evidence="1">
    <location>
        <begin position="313"/>
        <end position="323"/>
    </location>
</feature>
<feature type="domain" description="C5orf34-like N-terminal" evidence="3">
    <location>
        <begin position="7"/>
        <end position="76"/>
    </location>
</feature>
<feature type="compositionally biased region" description="Polar residues" evidence="1">
    <location>
        <begin position="200"/>
        <end position="216"/>
    </location>
</feature>
<feature type="region of interest" description="Disordered" evidence="1">
    <location>
        <begin position="154"/>
        <end position="228"/>
    </location>
</feature>
<dbReference type="Pfam" id="PF15025">
    <property type="entry name" value="C5orf34-like_N"/>
    <property type="match status" value="1"/>
</dbReference>
<dbReference type="InterPro" id="IPR027830">
    <property type="entry name" value="C5orf34-like_N"/>
</dbReference>
<keyword evidence="6" id="KW-1185">Reference proteome</keyword>
<feature type="domain" description="C5orf34-like" evidence="5">
    <location>
        <begin position="505"/>
        <end position="589"/>
    </location>
</feature>
<feature type="compositionally biased region" description="Basic and acidic residues" evidence="1">
    <location>
        <begin position="164"/>
        <end position="178"/>
    </location>
</feature>
<feature type="region of interest" description="Disordered" evidence="1">
    <location>
        <begin position="243"/>
        <end position="281"/>
    </location>
</feature>
<feature type="compositionally biased region" description="Polar residues" evidence="1">
    <location>
        <begin position="379"/>
        <end position="389"/>
    </location>
</feature>
<feature type="compositionally biased region" description="Polar residues" evidence="1">
    <location>
        <begin position="817"/>
        <end position="826"/>
    </location>
</feature>
<name>A0A8B8EZX7_CRAVI</name>
<evidence type="ECO:0000259" key="4">
    <source>
        <dbReference type="Pfam" id="PF22833"/>
    </source>
</evidence>
<dbReference type="GeneID" id="111138104"/>
<dbReference type="PANTHER" id="PTHR34531">
    <property type="entry name" value="ZGC:153352"/>
    <property type="match status" value="1"/>
</dbReference>
<feature type="compositionally biased region" description="Polar residues" evidence="1">
    <location>
        <begin position="243"/>
        <end position="255"/>
    </location>
</feature>
<organism evidence="6 7">
    <name type="scientific">Crassostrea virginica</name>
    <name type="common">Eastern oyster</name>
    <dbReference type="NCBI Taxonomy" id="6565"/>
    <lineage>
        <taxon>Eukaryota</taxon>
        <taxon>Metazoa</taxon>
        <taxon>Spiralia</taxon>
        <taxon>Lophotrochozoa</taxon>
        <taxon>Mollusca</taxon>
        <taxon>Bivalvia</taxon>
        <taxon>Autobranchia</taxon>
        <taxon>Pteriomorphia</taxon>
        <taxon>Ostreida</taxon>
        <taxon>Ostreoidea</taxon>
        <taxon>Ostreidae</taxon>
        <taxon>Crassostrea</taxon>
    </lineage>
</organism>
<feature type="compositionally biased region" description="Basic and acidic residues" evidence="1">
    <location>
        <begin position="324"/>
        <end position="340"/>
    </location>
</feature>
<feature type="region of interest" description="Disordered" evidence="1">
    <location>
        <begin position="778"/>
        <end position="802"/>
    </location>
</feature>
<sequence>MTSPALMVLYSNDAVEVRYTDQSCLQVAPCGSTFVHHESPKEVIHPAHGMKTISQRSEFVTSDYRHKLVQALDFRNRFAERPFLCKDLIMPDQIVPLYANIQAAAWSKSVDDCEIDYLPDGSVRLLSADEYASLVLSPHRQDFTVCYLSQISTEPKKPKRNQHRKPDTKTNSRNKASESLDTTLKNNPGAHHPSLGNGIQGNTSSQQISRVDQAQSFERDSLEMDESLSKQIRSELNFSPISFASSMRSPHTSPENQRESNSFHRYSTPTNHGPADENKQDEIEIGGKKSAFKHYRQMQGQGSDGSFMEVIESQKTSKSSNRGVDQKSRQSDNKCSHKGPESSCKGTTEHKHKTAEKQMTKHSISDAGTPPLSPARGSAHSSFNSQPDQDSMEETSTRCLYTWVTRHFSCDECPVSWRHPLNMARSMIDQREKHEKRMLDGNEMKKKKEPTDQLYSKEKCDICPLPVPLPLTCPAQHLHKLQTNYIIDDDKSSLDNLTTFKQGRLKVLMVEGVIFRILRLSSTRVLEVYPGDGSVIVSQGVKGLYYKHIIPYGDRSEVEERSYSIKTLPPPTPGALYHVEKLVKRANRFHNQANQEDKVLTKADVCCWKQQSLVIDTLPTSLLEECSVPGYGRFTAFSSGHVRIVFNDRTSLDMWCDFSKRLECCIQHSEGIHSHQCQATTGEGSMPTALKVNVELRDGFCKLLLPNGQYQVVDVKKPGLYRKYTDAAIEWGLWVNSLPSQRKEFYTKWQQQQSDEQMVQKELQKIKCFNYIADHTAPRSSVNDESSEEKLEQKIGRVGQSRTQGHHNAYFSALKTPHSQPTSNSRSELHVHFSPPSASNHPSRSHDYSHVSLQSHHSSQSGIFPRNLEMMQGFDSVREALLKTSKVIHDIDDILDKRKS</sequence>
<evidence type="ECO:0000259" key="5">
    <source>
        <dbReference type="Pfam" id="PF22834"/>
    </source>
</evidence>
<dbReference type="KEGG" id="cvn:111138104"/>
<feature type="compositionally biased region" description="Low complexity" evidence="1">
    <location>
        <begin position="850"/>
        <end position="860"/>
    </location>
</feature>
<feature type="domain" description="C5orf34-like C-terminal" evidence="2">
    <location>
        <begin position="621"/>
        <end position="731"/>
    </location>
</feature>
<dbReference type="OrthoDB" id="75908at2759"/>
<dbReference type="PANTHER" id="PTHR34531:SF1">
    <property type="entry name" value="CHROMOSOME 5 OPEN READING FRAME 34"/>
    <property type="match status" value="1"/>
</dbReference>
<feature type="domain" description="C5orf34-like second" evidence="4">
    <location>
        <begin position="120"/>
        <end position="424"/>
    </location>
</feature>
<dbReference type="Pfam" id="PF22834">
    <property type="entry name" value="Polo_box_4"/>
    <property type="match status" value="1"/>
</dbReference>
<evidence type="ECO:0000313" key="6">
    <source>
        <dbReference type="Proteomes" id="UP000694844"/>
    </source>
</evidence>
<dbReference type="Pfam" id="PF15016">
    <property type="entry name" value="C5orf34_C"/>
    <property type="match status" value="1"/>
</dbReference>
<evidence type="ECO:0000313" key="7">
    <source>
        <dbReference type="RefSeq" id="XP_022345620.1"/>
    </source>
</evidence>
<dbReference type="InterPro" id="IPR053901">
    <property type="entry name" value="C5orf34-like"/>
</dbReference>
<feature type="region of interest" description="Disordered" evidence="1">
    <location>
        <begin position="312"/>
        <end position="391"/>
    </location>
</feature>
<dbReference type="RefSeq" id="XP_022345620.1">
    <property type="nucleotide sequence ID" value="XM_022489912.1"/>
</dbReference>
<feature type="region of interest" description="Disordered" evidence="1">
    <location>
        <begin position="814"/>
        <end position="860"/>
    </location>
</feature>
<accession>A0A8B8EZX7</accession>
<evidence type="ECO:0000259" key="3">
    <source>
        <dbReference type="Pfam" id="PF15025"/>
    </source>
</evidence>
<protein>
    <submittedName>
        <fullName evidence="7">Uncharacterized protein C5orf34 homolog isoform X1</fullName>
    </submittedName>
</protein>
<dbReference type="Pfam" id="PF22833">
    <property type="entry name" value="C5orf34_2nd"/>
    <property type="match status" value="1"/>
</dbReference>
<proteinExistence type="predicted"/>
<dbReference type="InterPro" id="IPR053900">
    <property type="entry name" value="C5orf34-like_dom"/>
</dbReference>
<dbReference type="InterPro" id="IPR053899">
    <property type="entry name" value="C5orf34-like_2nd"/>
</dbReference>
<dbReference type="Proteomes" id="UP000694844">
    <property type="component" value="Chromosome 5"/>
</dbReference>
<dbReference type="AlphaFoldDB" id="A0A8B8EZX7"/>